<dbReference type="GeneID" id="19207805"/>
<dbReference type="SUPFAM" id="SSF52540">
    <property type="entry name" value="P-loop containing nucleoside triphosphate hydrolases"/>
    <property type="match status" value="1"/>
</dbReference>
<gene>
    <name evidence="3" type="ORF">CONPUDRAFT_56511</name>
</gene>
<evidence type="ECO:0000313" key="3">
    <source>
        <dbReference type="EMBL" id="EIW81402.1"/>
    </source>
</evidence>
<feature type="domain" description="Nephrocystin 3-like N-terminal" evidence="2">
    <location>
        <begin position="50"/>
        <end position="147"/>
    </location>
</feature>
<dbReference type="Proteomes" id="UP000053558">
    <property type="component" value="Unassembled WGS sequence"/>
</dbReference>
<dbReference type="RefSeq" id="XP_007768278.1">
    <property type="nucleotide sequence ID" value="XM_007770088.1"/>
</dbReference>
<dbReference type="EMBL" id="JH711578">
    <property type="protein sequence ID" value="EIW81402.1"/>
    <property type="molecule type" value="Genomic_DNA"/>
</dbReference>
<dbReference type="InterPro" id="IPR027417">
    <property type="entry name" value="P-loop_NTPase"/>
</dbReference>
<reference evidence="4" key="1">
    <citation type="journal article" date="2012" name="Science">
        <title>The Paleozoic origin of enzymatic lignin decomposition reconstructed from 31 fungal genomes.</title>
        <authorList>
            <person name="Floudas D."/>
            <person name="Binder M."/>
            <person name="Riley R."/>
            <person name="Barry K."/>
            <person name="Blanchette R.A."/>
            <person name="Henrissat B."/>
            <person name="Martinez A.T."/>
            <person name="Otillar R."/>
            <person name="Spatafora J.W."/>
            <person name="Yadav J.S."/>
            <person name="Aerts A."/>
            <person name="Benoit I."/>
            <person name="Boyd A."/>
            <person name="Carlson A."/>
            <person name="Copeland A."/>
            <person name="Coutinho P.M."/>
            <person name="de Vries R.P."/>
            <person name="Ferreira P."/>
            <person name="Findley K."/>
            <person name="Foster B."/>
            <person name="Gaskell J."/>
            <person name="Glotzer D."/>
            <person name="Gorecki P."/>
            <person name="Heitman J."/>
            <person name="Hesse C."/>
            <person name="Hori C."/>
            <person name="Igarashi K."/>
            <person name="Jurgens J.A."/>
            <person name="Kallen N."/>
            <person name="Kersten P."/>
            <person name="Kohler A."/>
            <person name="Kuees U."/>
            <person name="Kumar T.K.A."/>
            <person name="Kuo A."/>
            <person name="LaButti K."/>
            <person name="Larrondo L.F."/>
            <person name="Lindquist E."/>
            <person name="Ling A."/>
            <person name="Lombard V."/>
            <person name="Lucas S."/>
            <person name="Lundell T."/>
            <person name="Martin R."/>
            <person name="McLaughlin D.J."/>
            <person name="Morgenstern I."/>
            <person name="Morin E."/>
            <person name="Murat C."/>
            <person name="Nagy L.G."/>
            <person name="Nolan M."/>
            <person name="Ohm R.A."/>
            <person name="Patyshakuliyeva A."/>
            <person name="Rokas A."/>
            <person name="Ruiz-Duenas F.J."/>
            <person name="Sabat G."/>
            <person name="Salamov A."/>
            <person name="Samejima M."/>
            <person name="Schmutz J."/>
            <person name="Slot J.C."/>
            <person name="St John F."/>
            <person name="Stenlid J."/>
            <person name="Sun H."/>
            <person name="Sun S."/>
            <person name="Syed K."/>
            <person name="Tsang A."/>
            <person name="Wiebenga A."/>
            <person name="Young D."/>
            <person name="Pisabarro A."/>
            <person name="Eastwood D.C."/>
            <person name="Martin F."/>
            <person name="Cullen D."/>
            <person name="Grigoriev I.V."/>
            <person name="Hibbett D.S."/>
        </authorList>
    </citation>
    <scope>NUCLEOTIDE SEQUENCE [LARGE SCALE GENOMIC DNA]</scope>
    <source>
        <strain evidence="4">RWD-64-598 SS2</strain>
    </source>
</reference>
<proteinExistence type="predicted"/>
<dbReference type="Pfam" id="PF24883">
    <property type="entry name" value="NPHP3_N"/>
    <property type="match status" value="1"/>
</dbReference>
<dbReference type="OMA" id="ITWINAP"/>
<dbReference type="Gene3D" id="3.40.50.300">
    <property type="entry name" value="P-loop containing nucleotide triphosphate hydrolases"/>
    <property type="match status" value="1"/>
</dbReference>
<keyword evidence="4" id="KW-1185">Reference proteome</keyword>
<sequence length="154" mass="17279">MQPVANDSWQKLAQECAQGAIYDSNERHPHSRCLPGTRVKLLKTLKDIAYDDKSKIVWISGQSGSGKSSVAHTLADELSKEGRLAGTFFFSRKHTKRSTFDHVLLTLAYQIGLYHPRAKEVIVKAICDDPALLSAEKSRFELLQKLICEPLKQL</sequence>
<accession>A0A5M3MQE3</accession>
<evidence type="ECO:0000259" key="2">
    <source>
        <dbReference type="Pfam" id="PF24883"/>
    </source>
</evidence>
<dbReference type="OrthoDB" id="2928561at2759"/>
<evidence type="ECO:0000313" key="4">
    <source>
        <dbReference type="Proteomes" id="UP000053558"/>
    </source>
</evidence>
<dbReference type="AlphaFoldDB" id="A0A5M3MQE3"/>
<feature type="non-terminal residue" evidence="3">
    <location>
        <position position="154"/>
    </location>
</feature>
<organism evidence="3 4">
    <name type="scientific">Coniophora puteana (strain RWD-64-598)</name>
    <name type="common">Brown rot fungus</name>
    <dbReference type="NCBI Taxonomy" id="741705"/>
    <lineage>
        <taxon>Eukaryota</taxon>
        <taxon>Fungi</taxon>
        <taxon>Dikarya</taxon>
        <taxon>Basidiomycota</taxon>
        <taxon>Agaricomycotina</taxon>
        <taxon>Agaricomycetes</taxon>
        <taxon>Agaricomycetidae</taxon>
        <taxon>Boletales</taxon>
        <taxon>Coniophorineae</taxon>
        <taxon>Coniophoraceae</taxon>
        <taxon>Coniophora</taxon>
    </lineage>
</organism>
<comment type="caution">
    <text evidence="3">The sequence shown here is derived from an EMBL/GenBank/DDBJ whole genome shotgun (WGS) entry which is preliminary data.</text>
</comment>
<dbReference type="KEGG" id="cput:CONPUDRAFT_56511"/>
<keyword evidence="1" id="KW-0677">Repeat</keyword>
<name>A0A5M3MQE3_CONPW</name>
<dbReference type="InterPro" id="IPR056884">
    <property type="entry name" value="NPHP3-like_N"/>
</dbReference>
<protein>
    <recommendedName>
        <fullName evidence="2">Nephrocystin 3-like N-terminal domain-containing protein</fullName>
    </recommendedName>
</protein>
<evidence type="ECO:0000256" key="1">
    <source>
        <dbReference type="ARBA" id="ARBA00022737"/>
    </source>
</evidence>